<dbReference type="InterPro" id="IPR050950">
    <property type="entry name" value="HTH-type_LysR_regulators"/>
</dbReference>
<evidence type="ECO:0000259" key="5">
    <source>
        <dbReference type="PROSITE" id="PS50931"/>
    </source>
</evidence>
<dbReference type="Proteomes" id="UP000664914">
    <property type="component" value="Chromosome"/>
</dbReference>
<keyword evidence="4" id="KW-0804">Transcription</keyword>
<dbReference type="InterPro" id="IPR036390">
    <property type="entry name" value="WH_DNA-bd_sf"/>
</dbReference>
<feature type="domain" description="HTH lysR-type" evidence="5">
    <location>
        <begin position="10"/>
        <end position="65"/>
    </location>
</feature>
<dbReference type="PANTHER" id="PTHR30419:SF8">
    <property type="entry name" value="NITROGEN ASSIMILATION TRANSCRIPTIONAL ACTIVATOR-RELATED"/>
    <property type="match status" value="1"/>
</dbReference>
<dbReference type="InterPro" id="IPR000847">
    <property type="entry name" value="LysR_HTH_N"/>
</dbReference>
<reference evidence="6" key="2">
    <citation type="submission" date="2021-04" db="EMBL/GenBank/DDBJ databases">
        <title>Isolation and genomic analysis of the ibuprofen-degrading bacterium Sphingomonas strain MPO218.</title>
        <authorList>
            <person name="Aulestia M."/>
            <person name="Flores A."/>
            <person name="Mangas E.L."/>
            <person name="Perez-Pulido A.J."/>
            <person name="Santero E."/>
            <person name="Camacho E.M."/>
        </authorList>
    </citation>
    <scope>NUCLEOTIDE SEQUENCE</scope>
    <source>
        <strain evidence="6">MPO218</strain>
    </source>
</reference>
<dbReference type="SUPFAM" id="SSF53850">
    <property type="entry name" value="Periplasmic binding protein-like II"/>
    <property type="match status" value="1"/>
</dbReference>
<dbReference type="Gene3D" id="1.10.10.10">
    <property type="entry name" value="Winged helix-like DNA-binding domain superfamily/Winged helix DNA-binding domain"/>
    <property type="match status" value="1"/>
</dbReference>
<dbReference type="RefSeq" id="WP_208631549.1">
    <property type="nucleotide sequence ID" value="NZ_CP059319.1"/>
</dbReference>
<dbReference type="GO" id="GO:0005829">
    <property type="term" value="C:cytosol"/>
    <property type="evidence" value="ECO:0007669"/>
    <property type="project" value="TreeGrafter"/>
</dbReference>
<proteinExistence type="inferred from homology"/>
<comment type="similarity">
    <text evidence="1">Belongs to the LysR transcriptional regulatory family.</text>
</comment>
<dbReference type="Gene3D" id="3.40.190.10">
    <property type="entry name" value="Periplasmic binding protein-like II"/>
    <property type="match status" value="2"/>
</dbReference>
<dbReference type="SUPFAM" id="SSF46785">
    <property type="entry name" value="Winged helix' DNA-binding domain"/>
    <property type="match status" value="1"/>
</dbReference>
<dbReference type="AlphaFoldDB" id="A0A975CY97"/>
<evidence type="ECO:0000256" key="2">
    <source>
        <dbReference type="ARBA" id="ARBA00023015"/>
    </source>
</evidence>
<name>A0A975CY97_9SPHN</name>
<evidence type="ECO:0000313" key="7">
    <source>
        <dbReference type="Proteomes" id="UP000664914"/>
    </source>
</evidence>
<sequence length="321" mass="34720">MASFEQWARLRHFQLAVAIAENGSILRAAGALGLSQPTASKLLQDLEDSLHAPLFFRGNRGVEPTELGREFIRHARVILAQLGQTSMALQALSTGASGTVALGTLLAASSHLLPTTLLRLRRTRPNISLRIVEGTNDHLMPRLLSGELDLVLGRLSQIRHRNDVDQEPLLRDVFAVISRRGHPLAGRAGVPLHELLGFDWILPPPETTLRRQFEALFHDAGLNSPPAAIESISFLTNHRLLLDSDMLGVWPRPVIDHGPDRDGLAIILPAATFPVGTIGISRRKGTLLSPAAEAVAAELRATAAELYPDGADDQPKSSSSV</sequence>
<protein>
    <submittedName>
        <fullName evidence="6">LysR family transcriptional regulator</fullName>
    </submittedName>
</protein>
<evidence type="ECO:0000256" key="1">
    <source>
        <dbReference type="ARBA" id="ARBA00009437"/>
    </source>
</evidence>
<dbReference type="GO" id="GO:0003700">
    <property type="term" value="F:DNA-binding transcription factor activity"/>
    <property type="evidence" value="ECO:0007669"/>
    <property type="project" value="InterPro"/>
</dbReference>
<dbReference type="EMBL" id="CP059319">
    <property type="protein sequence ID" value="QTH19532.1"/>
    <property type="molecule type" value="Genomic_DNA"/>
</dbReference>
<evidence type="ECO:0000256" key="3">
    <source>
        <dbReference type="ARBA" id="ARBA00023125"/>
    </source>
</evidence>
<keyword evidence="2" id="KW-0805">Transcription regulation</keyword>
<gene>
    <name evidence="6" type="ORF">HRJ34_14165</name>
</gene>
<accession>A0A975CY97</accession>
<dbReference type="Pfam" id="PF03466">
    <property type="entry name" value="LysR_substrate"/>
    <property type="match status" value="1"/>
</dbReference>
<dbReference type="Pfam" id="PF00126">
    <property type="entry name" value="HTH_1"/>
    <property type="match status" value="1"/>
</dbReference>
<evidence type="ECO:0000256" key="4">
    <source>
        <dbReference type="ARBA" id="ARBA00023163"/>
    </source>
</evidence>
<keyword evidence="3" id="KW-0238">DNA-binding</keyword>
<dbReference type="PROSITE" id="PS50931">
    <property type="entry name" value="HTH_LYSR"/>
    <property type="match status" value="1"/>
</dbReference>
<organism evidence="6 7">
    <name type="scientific">Rhizorhabdus wittichii</name>
    <dbReference type="NCBI Taxonomy" id="160791"/>
    <lineage>
        <taxon>Bacteria</taxon>
        <taxon>Pseudomonadati</taxon>
        <taxon>Pseudomonadota</taxon>
        <taxon>Alphaproteobacteria</taxon>
        <taxon>Sphingomonadales</taxon>
        <taxon>Sphingomonadaceae</taxon>
        <taxon>Rhizorhabdus</taxon>
    </lineage>
</organism>
<reference evidence="6" key="1">
    <citation type="submission" date="2020-07" db="EMBL/GenBank/DDBJ databases">
        <authorList>
            <person name="Camacho E."/>
        </authorList>
    </citation>
    <scope>NUCLEOTIDE SEQUENCE</scope>
    <source>
        <strain evidence="6">MPO218</strain>
    </source>
</reference>
<evidence type="ECO:0000313" key="6">
    <source>
        <dbReference type="EMBL" id="QTH19532.1"/>
    </source>
</evidence>
<dbReference type="InterPro" id="IPR005119">
    <property type="entry name" value="LysR_subst-bd"/>
</dbReference>
<dbReference type="InterPro" id="IPR036388">
    <property type="entry name" value="WH-like_DNA-bd_sf"/>
</dbReference>
<dbReference type="GO" id="GO:0003677">
    <property type="term" value="F:DNA binding"/>
    <property type="evidence" value="ECO:0007669"/>
    <property type="project" value="UniProtKB-KW"/>
</dbReference>
<dbReference type="PANTHER" id="PTHR30419">
    <property type="entry name" value="HTH-TYPE TRANSCRIPTIONAL REGULATOR YBHD"/>
    <property type="match status" value="1"/>
</dbReference>